<evidence type="ECO:0000313" key="3">
    <source>
        <dbReference type="Proteomes" id="UP000019376"/>
    </source>
</evidence>
<feature type="compositionally biased region" description="Basic and acidic residues" evidence="1">
    <location>
        <begin position="51"/>
        <end position="61"/>
    </location>
</feature>
<keyword evidence="3" id="KW-1185">Reference proteome</keyword>
<dbReference type="EMBL" id="KB644415">
    <property type="protein sequence ID" value="EPS34564.1"/>
    <property type="molecule type" value="Genomic_DNA"/>
</dbReference>
<dbReference type="Proteomes" id="UP000019376">
    <property type="component" value="Unassembled WGS sequence"/>
</dbReference>
<feature type="compositionally biased region" description="Basic and acidic residues" evidence="1">
    <location>
        <begin position="7"/>
        <end position="44"/>
    </location>
</feature>
<dbReference type="HOGENOM" id="CLU_2923375_0_0_1"/>
<evidence type="ECO:0000313" key="2">
    <source>
        <dbReference type="EMBL" id="EPS34564.1"/>
    </source>
</evidence>
<evidence type="ECO:0000256" key="1">
    <source>
        <dbReference type="SAM" id="MobiDB-lite"/>
    </source>
</evidence>
<sequence>MGSPVRANEEKLRNEQRGEAIEESKGDRSVVEKRDHEGEGERKGMKSKKALTRERYGSPCE</sequence>
<feature type="region of interest" description="Disordered" evidence="1">
    <location>
        <begin position="1"/>
        <end position="61"/>
    </location>
</feature>
<gene>
    <name evidence="2" type="ORF">PDE_09528</name>
</gene>
<organism evidence="2 3">
    <name type="scientific">Penicillium oxalicum (strain 114-2 / CGMCC 5302)</name>
    <name type="common">Penicillium decumbens</name>
    <dbReference type="NCBI Taxonomy" id="933388"/>
    <lineage>
        <taxon>Eukaryota</taxon>
        <taxon>Fungi</taxon>
        <taxon>Dikarya</taxon>
        <taxon>Ascomycota</taxon>
        <taxon>Pezizomycotina</taxon>
        <taxon>Eurotiomycetes</taxon>
        <taxon>Eurotiomycetidae</taxon>
        <taxon>Eurotiales</taxon>
        <taxon>Aspergillaceae</taxon>
        <taxon>Penicillium</taxon>
    </lineage>
</organism>
<accession>S7ZVU5</accession>
<dbReference type="AlphaFoldDB" id="S7ZVU5"/>
<reference evidence="2 3" key="1">
    <citation type="journal article" date="2013" name="PLoS ONE">
        <title>Genomic and secretomic analyses reveal unique features of the lignocellulolytic enzyme system of Penicillium decumbens.</title>
        <authorList>
            <person name="Liu G."/>
            <person name="Zhang L."/>
            <person name="Wei X."/>
            <person name="Zou G."/>
            <person name="Qin Y."/>
            <person name="Ma L."/>
            <person name="Li J."/>
            <person name="Zheng H."/>
            <person name="Wang S."/>
            <person name="Wang C."/>
            <person name="Xun L."/>
            <person name="Zhao G.-P."/>
            <person name="Zhou Z."/>
            <person name="Qu Y."/>
        </authorList>
    </citation>
    <scope>NUCLEOTIDE SEQUENCE [LARGE SCALE GENOMIC DNA]</scope>
    <source>
        <strain evidence="3">114-2 / CGMCC 5302</strain>
    </source>
</reference>
<protein>
    <submittedName>
        <fullName evidence="2">Uncharacterized protein</fullName>
    </submittedName>
</protein>
<name>S7ZVU5_PENO1</name>
<proteinExistence type="predicted"/>